<dbReference type="Pfam" id="PF00019">
    <property type="entry name" value="TGF_beta"/>
    <property type="match status" value="1"/>
</dbReference>
<evidence type="ECO:0000256" key="3">
    <source>
        <dbReference type="ARBA" id="ARBA00022473"/>
    </source>
</evidence>
<evidence type="ECO:0000313" key="13">
    <source>
        <dbReference type="Ensembl" id="ENSDCDP00010000234.1"/>
    </source>
</evidence>
<dbReference type="FunFam" id="2.10.90.10:FF:000026">
    <property type="entry name" value="Nodal homolog 3-A"/>
    <property type="match status" value="1"/>
</dbReference>
<dbReference type="SMART" id="SM00204">
    <property type="entry name" value="TGFB"/>
    <property type="match status" value="1"/>
</dbReference>
<keyword evidence="4" id="KW-0964">Secreted</keyword>
<evidence type="ECO:0000256" key="6">
    <source>
        <dbReference type="ARBA" id="ARBA00022729"/>
    </source>
</evidence>
<keyword evidence="7 10" id="KW-0339">Growth factor</keyword>
<name>A0AAY3ZV26_9TELE</name>
<dbReference type="GO" id="GO:0005615">
    <property type="term" value="C:extracellular space"/>
    <property type="evidence" value="ECO:0007669"/>
    <property type="project" value="TreeGrafter"/>
</dbReference>
<evidence type="ECO:0000256" key="5">
    <source>
        <dbReference type="ARBA" id="ARBA00022685"/>
    </source>
</evidence>
<dbReference type="Ensembl" id="ENSDCDT00010000239.1">
    <property type="protein sequence ID" value="ENSDCDP00010000234.1"/>
    <property type="gene ID" value="ENSDCDG00010000096.1"/>
</dbReference>
<feature type="domain" description="TGF-beta family profile" evidence="12">
    <location>
        <begin position="295"/>
        <end position="420"/>
    </location>
</feature>
<keyword evidence="9" id="KW-0325">Glycoprotein</keyword>
<dbReference type="InterPro" id="IPR015615">
    <property type="entry name" value="TGF-beta-rel"/>
</dbReference>
<evidence type="ECO:0000259" key="12">
    <source>
        <dbReference type="PROSITE" id="PS51362"/>
    </source>
</evidence>
<keyword evidence="14" id="KW-1185">Reference proteome</keyword>
<feature type="compositionally biased region" description="Basic residues" evidence="11">
    <location>
        <begin position="288"/>
        <end position="304"/>
    </location>
</feature>
<dbReference type="InterPro" id="IPR001111">
    <property type="entry name" value="TGF-b_propeptide"/>
</dbReference>
<evidence type="ECO:0000256" key="10">
    <source>
        <dbReference type="RuleBase" id="RU000354"/>
    </source>
</evidence>
<reference evidence="13" key="3">
    <citation type="submission" date="2025-09" db="UniProtKB">
        <authorList>
            <consortium name="Ensembl"/>
        </authorList>
    </citation>
    <scope>IDENTIFICATION</scope>
</reference>
<feature type="region of interest" description="Disordered" evidence="11">
    <location>
        <begin position="58"/>
        <end position="78"/>
    </location>
</feature>
<dbReference type="Proteomes" id="UP000694580">
    <property type="component" value="Chromosome 2"/>
</dbReference>
<dbReference type="Gene3D" id="2.10.90.10">
    <property type="entry name" value="Cystine-knot cytokines"/>
    <property type="match status" value="1"/>
</dbReference>
<keyword evidence="3" id="KW-0217">Developmental protein</keyword>
<dbReference type="GO" id="GO:0008083">
    <property type="term" value="F:growth factor activity"/>
    <property type="evidence" value="ECO:0007669"/>
    <property type="project" value="UniProtKB-KW"/>
</dbReference>
<dbReference type="GO" id="GO:0005125">
    <property type="term" value="F:cytokine activity"/>
    <property type="evidence" value="ECO:0007669"/>
    <property type="project" value="TreeGrafter"/>
</dbReference>
<dbReference type="PROSITE" id="PS51362">
    <property type="entry name" value="TGF_BETA_2"/>
    <property type="match status" value="1"/>
</dbReference>
<dbReference type="AlphaFoldDB" id="A0AAY3ZV26"/>
<dbReference type="InterPro" id="IPR029034">
    <property type="entry name" value="Cystine-knot_cytokine"/>
</dbReference>
<reference evidence="13" key="2">
    <citation type="submission" date="2025-08" db="UniProtKB">
        <authorList>
            <consortium name="Ensembl"/>
        </authorList>
    </citation>
    <scope>IDENTIFICATION</scope>
</reference>
<dbReference type="Gene3D" id="2.60.120.970">
    <property type="match status" value="1"/>
</dbReference>
<evidence type="ECO:0000256" key="9">
    <source>
        <dbReference type="ARBA" id="ARBA00023180"/>
    </source>
</evidence>
<dbReference type="InterPro" id="IPR017948">
    <property type="entry name" value="TGFb_CS"/>
</dbReference>
<evidence type="ECO:0000256" key="2">
    <source>
        <dbReference type="ARBA" id="ARBA00006656"/>
    </source>
</evidence>
<proteinExistence type="inferred from homology"/>
<evidence type="ECO:0000313" key="14">
    <source>
        <dbReference type="Proteomes" id="UP000694580"/>
    </source>
</evidence>
<reference evidence="13 14" key="1">
    <citation type="submission" date="2020-06" db="EMBL/GenBank/DDBJ databases">
        <authorList>
            <consortium name="Wellcome Sanger Institute Data Sharing"/>
        </authorList>
    </citation>
    <scope>NUCLEOTIDE SEQUENCE [LARGE SCALE GENOMIC DNA]</scope>
</reference>
<keyword evidence="6" id="KW-0732">Signal</keyword>
<accession>A0AAY3ZV26</accession>
<dbReference type="CDD" id="cd13759">
    <property type="entry name" value="TGF_beta_NODAL"/>
    <property type="match status" value="1"/>
</dbReference>
<protein>
    <recommendedName>
        <fullName evidence="12">TGF-beta family profile domain-containing protein</fullName>
    </recommendedName>
</protein>
<dbReference type="PANTHER" id="PTHR11848">
    <property type="entry name" value="TGF-BETA FAMILY"/>
    <property type="match status" value="1"/>
</dbReference>
<dbReference type="GeneTree" id="ENSGT00940000165641"/>
<feature type="compositionally biased region" description="Basic and acidic residues" evidence="11">
    <location>
        <begin position="306"/>
        <end position="316"/>
    </location>
</feature>
<comment type="similarity">
    <text evidence="2 10">Belongs to the TGF-beta family.</text>
</comment>
<comment type="subcellular location">
    <subcellularLocation>
        <location evidence="1">Secreted</location>
    </subcellularLocation>
</comment>
<keyword evidence="8" id="KW-1015">Disulfide bond</keyword>
<evidence type="ECO:0000256" key="8">
    <source>
        <dbReference type="ARBA" id="ARBA00023157"/>
    </source>
</evidence>
<dbReference type="PANTHER" id="PTHR11848:SF272">
    <property type="entry name" value="CYCLOPS"/>
    <property type="match status" value="1"/>
</dbReference>
<feature type="region of interest" description="Disordered" evidence="11">
    <location>
        <begin position="286"/>
        <end position="316"/>
    </location>
</feature>
<keyword evidence="5" id="KW-0165">Cleavage on pair of basic residues</keyword>
<organism evidence="13 14">
    <name type="scientific">Denticeps clupeoides</name>
    <name type="common">denticle herring</name>
    <dbReference type="NCBI Taxonomy" id="299321"/>
    <lineage>
        <taxon>Eukaryota</taxon>
        <taxon>Metazoa</taxon>
        <taxon>Chordata</taxon>
        <taxon>Craniata</taxon>
        <taxon>Vertebrata</taxon>
        <taxon>Euteleostomi</taxon>
        <taxon>Actinopterygii</taxon>
        <taxon>Neopterygii</taxon>
        <taxon>Teleostei</taxon>
        <taxon>Clupei</taxon>
        <taxon>Clupeiformes</taxon>
        <taxon>Denticipitoidei</taxon>
        <taxon>Denticipitidae</taxon>
        <taxon>Denticeps</taxon>
    </lineage>
</organism>
<dbReference type="Pfam" id="PF00688">
    <property type="entry name" value="TGFb_propeptide"/>
    <property type="match status" value="1"/>
</dbReference>
<sequence>MSSATVASWGGHGRYKSHLALPGANLSFAPRRVTMRALSALCVLLYAQVVAQARGAHRSAGPLMETPQRPSPDRVPRHPLPSYMMHLYRNFKSNQTRPVERTDQEAAKQADTVRSIMAKSLNHSGRHWIATFDFSSLATEKKIQVAEVRIRLPRLASTANITVELHHEQHYPCRLQGSCTEHQLVGPIPSSSMVSLSGHWRVYNITRQLLHWLETTPPSRQRRPQEAKRDALIYDGLPDRKASQAMREQALLVVFSQAGSNEDLKDKASLLHTAEKSKFLFNTEKKEVKRSRPLRSRRGRRGQPMKHPDVPRREEEKSLCRRVEMHIDFNQIGWSSWIIFPKKYNAYRCEGSCPNPLGEEFHPTNHAYMQSLLRYYHPNRVPSTCCAPTKMSPLSMLYYENGQMLVRHHEDMIVDECGCH</sequence>
<evidence type="ECO:0000256" key="1">
    <source>
        <dbReference type="ARBA" id="ARBA00004613"/>
    </source>
</evidence>
<gene>
    <name evidence="13" type="primary">ndr2</name>
</gene>
<dbReference type="PROSITE" id="PS00250">
    <property type="entry name" value="TGF_BETA_1"/>
    <property type="match status" value="1"/>
</dbReference>
<evidence type="ECO:0000256" key="11">
    <source>
        <dbReference type="SAM" id="MobiDB-lite"/>
    </source>
</evidence>
<dbReference type="SUPFAM" id="SSF57501">
    <property type="entry name" value="Cystine-knot cytokines"/>
    <property type="match status" value="1"/>
</dbReference>
<evidence type="ECO:0000256" key="4">
    <source>
        <dbReference type="ARBA" id="ARBA00022525"/>
    </source>
</evidence>
<dbReference type="InterPro" id="IPR001839">
    <property type="entry name" value="TGF-b_C"/>
</dbReference>
<evidence type="ECO:0000256" key="7">
    <source>
        <dbReference type="ARBA" id="ARBA00023030"/>
    </source>
</evidence>